<dbReference type="InterPro" id="IPR013766">
    <property type="entry name" value="Thioredoxin_domain"/>
</dbReference>
<evidence type="ECO:0000256" key="4">
    <source>
        <dbReference type="ARBA" id="ARBA00012723"/>
    </source>
</evidence>
<dbReference type="CDD" id="cd02995">
    <property type="entry name" value="PDI_a_PDI_a'_C"/>
    <property type="match status" value="1"/>
</dbReference>
<keyword evidence="10" id="KW-0676">Redox-active center</keyword>
<evidence type="ECO:0000256" key="8">
    <source>
        <dbReference type="ARBA" id="ARBA00023157"/>
    </source>
</evidence>
<dbReference type="InterPro" id="IPR017937">
    <property type="entry name" value="Thioredoxin_CS"/>
</dbReference>
<evidence type="ECO:0000256" key="11">
    <source>
        <dbReference type="RuleBase" id="RU004208"/>
    </source>
</evidence>
<evidence type="ECO:0000256" key="9">
    <source>
        <dbReference type="ARBA" id="ARBA00023235"/>
    </source>
</evidence>
<dbReference type="CDD" id="cd02982">
    <property type="entry name" value="PDI_b'_family"/>
    <property type="match status" value="1"/>
</dbReference>
<proteinExistence type="inferred from homology"/>
<dbReference type="NCBIfam" id="TIGR01126">
    <property type="entry name" value="pdi_dom"/>
    <property type="match status" value="2"/>
</dbReference>
<evidence type="ECO:0000313" key="14">
    <source>
        <dbReference type="EMBL" id="KAJ6398951.1"/>
    </source>
</evidence>
<dbReference type="InterPro" id="IPR036249">
    <property type="entry name" value="Thioredoxin-like_sf"/>
</dbReference>
<keyword evidence="9 12" id="KW-0413">Isomerase</keyword>
<protein>
    <recommendedName>
        <fullName evidence="4 12">Protein disulfide-isomerase</fullName>
        <ecNumber evidence="4 12">5.3.4.1</ecNumber>
    </recommendedName>
</protein>
<dbReference type="Gene3D" id="3.40.30.10">
    <property type="entry name" value="Glutaredoxin"/>
    <property type="match status" value="4"/>
</dbReference>
<dbReference type="InterPro" id="IPR005788">
    <property type="entry name" value="PDI_thioredoxin-like_dom"/>
</dbReference>
<dbReference type="EMBL" id="JAPFFI010000003">
    <property type="protein sequence ID" value="KAJ6398951.1"/>
    <property type="molecule type" value="Genomic_DNA"/>
</dbReference>
<dbReference type="Pfam" id="PF00085">
    <property type="entry name" value="Thioredoxin"/>
    <property type="match status" value="2"/>
</dbReference>
<feature type="signal peptide" evidence="12">
    <location>
        <begin position="1"/>
        <end position="23"/>
    </location>
</feature>
<evidence type="ECO:0000256" key="5">
    <source>
        <dbReference type="ARBA" id="ARBA00022729"/>
    </source>
</evidence>
<dbReference type="PANTHER" id="PTHR18929:SF132">
    <property type="entry name" value="PROTEIN DISULFIDE-ISOMERASE A3"/>
    <property type="match status" value="1"/>
</dbReference>
<evidence type="ECO:0000259" key="13">
    <source>
        <dbReference type="PROSITE" id="PS51352"/>
    </source>
</evidence>
<keyword evidence="6" id="KW-0677">Repeat</keyword>
<comment type="catalytic activity">
    <reaction evidence="1 12">
        <text>Catalyzes the rearrangement of -S-S- bonds in proteins.</text>
        <dbReference type="EC" id="5.3.4.1"/>
    </reaction>
</comment>
<accession>A0ABQ9CLB1</accession>
<dbReference type="CDD" id="cd02961">
    <property type="entry name" value="PDI_a_family"/>
    <property type="match status" value="1"/>
</dbReference>
<keyword evidence="7" id="KW-0256">Endoplasmic reticulum</keyword>
<gene>
    <name evidence="14" type="ORF">OIU77_019666</name>
</gene>
<keyword evidence="5 12" id="KW-0732">Signal</keyword>
<evidence type="ECO:0000313" key="15">
    <source>
        <dbReference type="Proteomes" id="UP001141253"/>
    </source>
</evidence>
<evidence type="ECO:0000256" key="2">
    <source>
        <dbReference type="ARBA" id="ARBA00004319"/>
    </source>
</evidence>
<feature type="domain" description="Thioredoxin" evidence="13">
    <location>
        <begin position="389"/>
        <end position="515"/>
    </location>
</feature>
<feature type="chain" id="PRO_5044996950" description="Protein disulfide-isomerase" evidence="12">
    <location>
        <begin position="24"/>
        <end position="527"/>
    </location>
</feature>
<evidence type="ECO:0000256" key="1">
    <source>
        <dbReference type="ARBA" id="ARBA00001182"/>
    </source>
</evidence>
<keyword evidence="15" id="KW-1185">Reference proteome</keyword>
<keyword evidence="8" id="KW-1015">Disulfide bond</keyword>
<dbReference type="PRINTS" id="PR00421">
    <property type="entry name" value="THIOREDOXIN"/>
</dbReference>
<evidence type="ECO:0000256" key="10">
    <source>
        <dbReference type="ARBA" id="ARBA00023284"/>
    </source>
</evidence>
<comment type="caution">
    <text evidence="14">The sequence shown here is derived from an EMBL/GenBank/DDBJ whole genome shotgun (WGS) entry which is preliminary data.</text>
</comment>
<evidence type="ECO:0000256" key="12">
    <source>
        <dbReference type="RuleBase" id="RU361130"/>
    </source>
</evidence>
<comment type="similarity">
    <text evidence="3 11">Belongs to the protein disulfide isomerase family.</text>
</comment>
<evidence type="ECO:0000256" key="6">
    <source>
        <dbReference type="ARBA" id="ARBA00022737"/>
    </source>
</evidence>
<dbReference type="EC" id="5.3.4.1" evidence="4 12"/>
<dbReference type="Proteomes" id="UP001141253">
    <property type="component" value="Chromosome 5"/>
</dbReference>
<dbReference type="CDD" id="cd02981">
    <property type="entry name" value="PDI_b_family"/>
    <property type="match status" value="1"/>
</dbReference>
<evidence type="ECO:0000256" key="3">
    <source>
        <dbReference type="ARBA" id="ARBA00006347"/>
    </source>
</evidence>
<dbReference type="NCBIfam" id="TIGR01130">
    <property type="entry name" value="ER_PDI_fam"/>
    <property type="match status" value="1"/>
</dbReference>
<dbReference type="PROSITE" id="PS00194">
    <property type="entry name" value="THIOREDOXIN_1"/>
    <property type="match status" value="2"/>
</dbReference>
<comment type="subcellular location">
    <subcellularLocation>
        <location evidence="2">Endoplasmic reticulum lumen</location>
    </subcellularLocation>
</comment>
<dbReference type="SUPFAM" id="SSF52833">
    <property type="entry name" value="Thioredoxin-like"/>
    <property type="match status" value="4"/>
</dbReference>
<feature type="domain" description="Thioredoxin" evidence="13">
    <location>
        <begin position="5"/>
        <end position="140"/>
    </location>
</feature>
<dbReference type="PANTHER" id="PTHR18929">
    <property type="entry name" value="PROTEIN DISULFIDE ISOMERASE"/>
    <property type="match status" value="1"/>
</dbReference>
<dbReference type="PROSITE" id="PS51352">
    <property type="entry name" value="THIOREDOXIN_2"/>
    <property type="match status" value="2"/>
</dbReference>
<reference evidence="14" key="2">
    <citation type="journal article" date="2023" name="Int. J. Mol. Sci.">
        <title>De Novo Assembly and Annotation of 11 Diverse Shrub Willow (Salix) Genomes Reveals Novel Gene Organization in Sex-Linked Regions.</title>
        <authorList>
            <person name="Hyden B."/>
            <person name="Feng K."/>
            <person name="Yates T.B."/>
            <person name="Jawdy S."/>
            <person name="Cereghino C."/>
            <person name="Smart L.B."/>
            <person name="Muchero W."/>
        </authorList>
    </citation>
    <scope>NUCLEOTIDE SEQUENCE</scope>
    <source>
        <tissue evidence="14">Shoot tip</tissue>
    </source>
</reference>
<dbReference type="InterPro" id="IPR005792">
    <property type="entry name" value="Prot_disulphide_isomerase"/>
</dbReference>
<reference evidence="14" key="1">
    <citation type="submission" date="2022-10" db="EMBL/GenBank/DDBJ databases">
        <authorList>
            <person name="Hyden B.L."/>
            <person name="Feng K."/>
            <person name="Yates T."/>
            <person name="Jawdy S."/>
            <person name="Smart L.B."/>
            <person name="Muchero W."/>
        </authorList>
    </citation>
    <scope>NUCLEOTIDE SEQUENCE</scope>
    <source>
        <tissue evidence="14">Shoot tip</tissue>
    </source>
</reference>
<organism evidence="14 15">
    <name type="scientific">Salix suchowensis</name>
    <dbReference type="NCBI Taxonomy" id="1278906"/>
    <lineage>
        <taxon>Eukaryota</taxon>
        <taxon>Viridiplantae</taxon>
        <taxon>Streptophyta</taxon>
        <taxon>Embryophyta</taxon>
        <taxon>Tracheophyta</taxon>
        <taxon>Spermatophyta</taxon>
        <taxon>Magnoliopsida</taxon>
        <taxon>eudicotyledons</taxon>
        <taxon>Gunneridae</taxon>
        <taxon>Pentapetalae</taxon>
        <taxon>rosids</taxon>
        <taxon>fabids</taxon>
        <taxon>Malpighiales</taxon>
        <taxon>Salicaceae</taxon>
        <taxon>Saliceae</taxon>
        <taxon>Salix</taxon>
    </lineage>
</organism>
<sequence>MASKVSVWSCVFVFSLAVAISTGEDGYKEYVLTLDHSNFTETVTKHDFIVVEFYAPWCGHCQNLAPEYEKAASILSSSDHQIVLAKVNADENVNQEISEKFEVQGFPTIKILRKGGTSVSEYKGPHDADGIVEYLKKLTGPASAELKSADDATSFIGDNKVVIVSTPFVRFYIRDSAEILTLGCSHSFLERSLRAFFAVADKLRSDYEFAHTLDAKHLPRGESSVSGPLVRLFKPFDELFVDSKDFDVDALEKFIEESGAPIVTVFDDEPSNHPYIVKYFGSPLDKDSLFRKSPSTQFLSPLLSGSGDSADSIKTNYQEVAEQHKGDGLIFLLGDLEASQRALQYYGLKEDQAPLLFIETTGGKKYLKSNLESDHIAHWMKEYKVMPMKAEYRHLLNLNLSPEANEEPVKVVVADSLDDLVTKSGKNVLLEFYAPWCGHCQKLAPILEEIAVSYQSDADVLIAKLDATANDVPSDTYDVEGFPTVYLRSASGKLVQYEGDRTKQDIIDFIEKNRDEVAQQEPAKDEL</sequence>
<evidence type="ECO:0000256" key="7">
    <source>
        <dbReference type="ARBA" id="ARBA00022824"/>
    </source>
</evidence>
<name>A0ABQ9CLB1_9ROSI</name>